<evidence type="ECO:0000313" key="3">
    <source>
        <dbReference type="Proteomes" id="UP000192288"/>
    </source>
</evidence>
<dbReference type="SUPFAM" id="SSF52540">
    <property type="entry name" value="P-loop containing nucleoside triphosphate hydrolases"/>
    <property type="match status" value="1"/>
</dbReference>
<dbReference type="Proteomes" id="UP000192288">
    <property type="component" value="Unassembled WGS sequence"/>
</dbReference>
<dbReference type="InterPro" id="IPR018647">
    <property type="entry name" value="SLFN_3-like_DNA/RNA_helicase"/>
</dbReference>
<accession>A0A1X0VBA2</accession>
<dbReference type="EMBL" id="MPLS01000071">
    <property type="protein sequence ID" value="ORI97005.1"/>
    <property type="molecule type" value="Genomic_DNA"/>
</dbReference>
<dbReference type="InterPro" id="IPR027417">
    <property type="entry name" value="P-loop_NTPase"/>
</dbReference>
<evidence type="ECO:0000259" key="1">
    <source>
        <dbReference type="Pfam" id="PF09848"/>
    </source>
</evidence>
<dbReference type="RefSeq" id="WP_084009153.1">
    <property type="nucleotide sequence ID" value="NZ_MPLS01000071.1"/>
</dbReference>
<gene>
    <name evidence="2" type="ORF">BMR96_09590</name>
</gene>
<reference evidence="2 3" key="1">
    <citation type="journal article" date="2017" name="Front. Microbiol.">
        <title>Genomic Characterization of Dairy Associated Leuconostoc Species and Diversity of Leuconostocs in Undefined Mixed Mesophilic Starter Cultures.</title>
        <authorList>
            <person name="Frantzen C.A."/>
            <person name="Kot W."/>
            <person name="Pedersen T.B."/>
            <person name="Ardo Y.M."/>
            <person name="Broadbent J.R."/>
            <person name="Neve H."/>
            <person name="Hansen L.H."/>
            <person name="Dal Bello F."/>
            <person name="Ostlie H.M."/>
            <person name="Kleppen H.P."/>
            <person name="Vogensen F.K."/>
            <person name="Holo H."/>
        </authorList>
    </citation>
    <scope>NUCLEOTIDE SEQUENCE [LARGE SCALE GENOMIC DNA]</scope>
    <source>
        <strain evidence="2 3">LMGCF08</strain>
    </source>
</reference>
<comment type="caution">
    <text evidence="2">The sequence shown here is derived from an EMBL/GenBank/DDBJ whole genome shotgun (WGS) entry which is preliminary data.</text>
</comment>
<dbReference type="AlphaFoldDB" id="A0A1X0VBA2"/>
<name>A0A1X0VBA2_LEUPS</name>
<feature type="domain" description="Schlafen group 3-like DNA/RNA helicase" evidence="1">
    <location>
        <begin position="219"/>
        <end position="574"/>
    </location>
</feature>
<proteinExistence type="predicted"/>
<dbReference type="Gene3D" id="3.40.50.300">
    <property type="entry name" value="P-loop containing nucleotide triphosphate hydrolases"/>
    <property type="match status" value="1"/>
</dbReference>
<sequence>MTQLYIETIPYTEEAIKNFEHKFDLTPQEERFPIDFSSVYIGESEKENKHTKQIQREAYVGETNWIVQRTKEHLNGGPKDKLNQLNKKGDMSLHIIGHKKFNKSATLLIEQTFMNYLLGDPKFTGIDDLTNDEVSGLNNGRSNDQPDFFDREMYETEVFPQIWKELQRRGIVSSFSTVKNSPLFANSPFKNLSSEQLKAKRILLDKIEAEVSKSQQSTKILKVSGAAGTGKTILLSSLFRDLYDNPFTVNEGNQKRETNVAMLVRHAEQLKIYQQIAKKTNMGNVVFDVPKFISNGKMFDVVLVDEAHLLWTGNFGRVKGDTWLPDLEAIMKLAKVVVLIYDQNQRISSRGYLPDKLQQIVESAESVSLEKQWRIDASEKTKRYIWNLTHFEKNSLTRPVQDSNYEIKFFNSAQTMFEAIRQKDSEFGLSRLVSTYDWKYSQGSKPKNGDDYWMIRTSDGLELPWNLELPEVQKKRKSGVPWQEVPESIDEIGSNYTIQGSDLNYVGVILGPSVIWDEENNSFGIDSTKSMDPEATMKPSVAKEWSNKDVVDNLKNVVNVLMTRGVHGLYIYAENSKLRQKLTQL</sequence>
<evidence type="ECO:0000313" key="2">
    <source>
        <dbReference type="EMBL" id="ORI97005.1"/>
    </source>
</evidence>
<dbReference type="Pfam" id="PF09848">
    <property type="entry name" value="SLFN-g3_helicase"/>
    <property type="match status" value="1"/>
</dbReference>
<protein>
    <recommendedName>
        <fullName evidence="1">Schlafen group 3-like DNA/RNA helicase domain-containing protein</fullName>
    </recommendedName>
</protein>
<organism evidence="2 3">
    <name type="scientific">Leuconostoc pseudomesenteroides</name>
    <dbReference type="NCBI Taxonomy" id="33968"/>
    <lineage>
        <taxon>Bacteria</taxon>
        <taxon>Bacillati</taxon>
        <taxon>Bacillota</taxon>
        <taxon>Bacilli</taxon>
        <taxon>Lactobacillales</taxon>
        <taxon>Lactobacillaceae</taxon>
        <taxon>Leuconostoc</taxon>
    </lineage>
</organism>